<dbReference type="PANTHER" id="PTHR37799">
    <property type="entry name" value="37S RIBOSOMAL PROTEIN S25, MITOCHONDRIAL"/>
    <property type="match status" value="1"/>
</dbReference>
<dbReference type="GO" id="GO:0003735">
    <property type="term" value="F:structural constituent of ribosome"/>
    <property type="evidence" value="ECO:0007669"/>
    <property type="project" value="InterPro"/>
</dbReference>
<accession>A0AB74KLV0</accession>
<evidence type="ECO:0000256" key="1">
    <source>
        <dbReference type="ARBA" id="ARBA00004173"/>
    </source>
</evidence>
<keyword evidence="3" id="KW-0689">Ribosomal protein</keyword>
<evidence type="ECO:0000256" key="6">
    <source>
        <dbReference type="ARBA" id="ARBA00035137"/>
    </source>
</evidence>
<organism evidence="8 9">
    <name type="scientific">Wallemia mellicola</name>
    <dbReference type="NCBI Taxonomy" id="1708541"/>
    <lineage>
        <taxon>Eukaryota</taxon>
        <taxon>Fungi</taxon>
        <taxon>Dikarya</taxon>
        <taxon>Basidiomycota</taxon>
        <taxon>Wallemiomycotina</taxon>
        <taxon>Wallemiomycetes</taxon>
        <taxon>Wallemiales</taxon>
        <taxon>Wallemiaceae</taxon>
        <taxon>Wallemia</taxon>
    </lineage>
</organism>
<dbReference type="Pfam" id="PF13741">
    <property type="entry name" value="MRP-S25"/>
    <property type="match status" value="1"/>
</dbReference>
<evidence type="ECO:0000256" key="4">
    <source>
        <dbReference type="ARBA" id="ARBA00023128"/>
    </source>
</evidence>
<reference evidence="8 9" key="1">
    <citation type="submission" date="2019-03" db="EMBL/GenBank/DDBJ databases">
        <title>Sequencing 25 genomes of Wallemia mellicola.</title>
        <authorList>
            <person name="Gostincar C."/>
        </authorList>
    </citation>
    <scope>NUCLEOTIDE SEQUENCE [LARGE SCALE GENOMIC DNA]</scope>
    <source>
        <strain evidence="8 9">EXF-1277</strain>
    </source>
</reference>
<evidence type="ECO:0000313" key="8">
    <source>
        <dbReference type="EMBL" id="TIC70401.1"/>
    </source>
</evidence>
<comment type="subcellular location">
    <subcellularLocation>
        <location evidence="1">Mitochondrion</location>
    </subcellularLocation>
</comment>
<keyword evidence="5" id="KW-0687">Ribonucleoprotein</keyword>
<protein>
    <recommendedName>
        <fullName evidence="6">Small ribosomal subunit protein mS23</fullName>
    </recommendedName>
    <alternativeName>
        <fullName evidence="7">37S ribosomal protein S25, mitochondrial</fullName>
    </alternativeName>
</protein>
<keyword evidence="4" id="KW-0496">Mitochondrion</keyword>
<evidence type="ECO:0000256" key="5">
    <source>
        <dbReference type="ARBA" id="ARBA00023274"/>
    </source>
</evidence>
<dbReference type="InterPro" id="IPR016939">
    <property type="entry name" value="Ribosomal_mS23_fun"/>
</dbReference>
<dbReference type="PANTHER" id="PTHR37799:SF1">
    <property type="entry name" value="SMALL RIBOSOMAL SUBUNIT PROTEIN MS23"/>
    <property type="match status" value="1"/>
</dbReference>
<dbReference type="AlphaFoldDB" id="A0AB74KLV0"/>
<name>A0AB74KLV0_9BASI</name>
<dbReference type="EMBL" id="SPRV01000007">
    <property type="protein sequence ID" value="TIC70401.1"/>
    <property type="molecule type" value="Genomic_DNA"/>
</dbReference>
<evidence type="ECO:0000256" key="3">
    <source>
        <dbReference type="ARBA" id="ARBA00022980"/>
    </source>
</evidence>
<evidence type="ECO:0000256" key="7">
    <source>
        <dbReference type="ARBA" id="ARBA00035421"/>
    </source>
</evidence>
<comment type="similarity">
    <text evidence="2">Belongs to the mitochondrion-specific ribosomal protein mS23 family.</text>
</comment>
<proteinExistence type="inferred from homology"/>
<sequence length="284" mass="32589">MPRRIQTEVHSSVSRLLRGNYLQQPPAWYAPVLRNLPSLPPMHATVEREDILKQDKPFISGSRNTSKRKLPNWREDRKPQKIVYPVDKIRRQFYEDFPFESFRSRSLTESYQVSDDRYETLCASPNGWSSLKQLTINPQPEDAIKFCLHLHNNHNISLSLAYIHATNQFSALKAELEVQKQAAIEEAAAYGASFAPTEIERGYELEERFLNSRLNKSGAPQSATTQDSRQPLIKLSGKEASKLIPNSMSHRAAEQVGYEQGRAYKEAQKQKSFKTLENELVQKV</sequence>
<dbReference type="Proteomes" id="UP000305362">
    <property type="component" value="Unassembled WGS sequence"/>
</dbReference>
<comment type="caution">
    <text evidence="8">The sequence shown here is derived from an EMBL/GenBank/DDBJ whole genome shotgun (WGS) entry which is preliminary data.</text>
</comment>
<evidence type="ECO:0000313" key="9">
    <source>
        <dbReference type="Proteomes" id="UP000305362"/>
    </source>
</evidence>
<dbReference type="GO" id="GO:0005763">
    <property type="term" value="C:mitochondrial small ribosomal subunit"/>
    <property type="evidence" value="ECO:0007669"/>
    <property type="project" value="InterPro"/>
</dbReference>
<evidence type="ECO:0000256" key="2">
    <source>
        <dbReference type="ARBA" id="ARBA00009864"/>
    </source>
</evidence>
<gene>
    <name evidence="8" type="ORF">E3Q03_01073</name>
</gene>